<accession>A0A518VC40</accession>
<dbReference type="OrthoDB" id="137965at2"/>
<dbReference type="EMBL" id="CP033464">
    <property type="protein sequence ID" value="QDX94561.1"/>
    <property type="molecule type" value="Genomic_DNA"/>
</dbReference>
<reference evidence="3 4" key="1">
    <citation type="submission" date="2018-11" db="EMBL/GenBank/DDBJ databases">
        <title>Phylogenetic determinants of toxin gene distribution in genomes of Brevibacillus laterosporus.</title>
        <authorList>
            <person name="Glare T.R."/>
            <person name="Durrant A."/>
            <person name="Berry C."/>
            <person name="Palma L."/>
            <person name="Ormskirk M."/>
            <person name="Cox M.O."/>
        </authorList>
    </citation>
    <scope>NUCLEOTIDE SEQUENCE [LARGE SCALE GENOMIC DNA]</scope>
    <source>
        <strain evidence="3 4">1821L</strain>
    </source>
</reference>
<feature type="signal peptide" evidence="2">
    <location>
        <begin position="1"/>
        <end position="22"/>
    </location>
</feature>
<evidence type="ECO:0000256" key="2">
    <source>
        <dbReference type="SAM" id="SignalP"/>
    </source>
</evidence>
<dbReference type="AlphaFoldDB" id="A0A518VC40"/>
<feature type="chain" id="PRO_5038821417" evidence="2">
    <location>
        <begin position="23"/>
        <end position="768"/>
    </location>
</feature>
<dbReference type="InterPro" id="IPR029062">
    <property type="entry name" value="Class_I_gatase-like"/>
</dbReference>
<dbReference type="SUPFAM" id="SSF52317">
    <property type="entry name" value="Class I glutamine amidotransferase-like"/>
    <property type="match status" value="1"/>
</dbReference>
<evidence type="ECO:0000256" key="1">
    <source>
        <dbReference type="SAM" id="Phobius"/>
    </source>
</evidence>
<feature type="transmembrane region" description="Helical" evidence="1">
    <location>
        <begin position="357"/>
        <end position="377"/>
    </location>
</feature>
<evidence type="ECO:0000313" key="3">
    <source>
        <dbReference type="EMBL" id="QDX94561.1"/>
    </source>
</evidence>
<organism evidence="3 4">
    <name type="scientific">Brevibacillus laterosporus</name>
    <name type="common">Bacillus laterosporus</name>
    <dbReference type="NCBI Taxonomy" id="1465"/>
    <lineage>
        <taxon>Bacteria</taxon>
        <taxon>Bacillati</taxon>
        <taxon>Bacillota</taxon>
        <taxon>Bacilli</taxon>
        <taxon>Bacillales</taxon>
        <taxon>Paenibacillaceae</taxon>
        <taxon>Brevibacillus</taxon>
    </lineage>
</organism>
<keyword evidence="1" id="KW-0812">Transmembrane</keyword>
<feature type="transmembrane region" description="Helical" evidence="1">
    <location>
        <begin position="384"/>
        <end position="404"/>
    </location>
</feature>
<keyword evidence="2" id="KW-0732">Signal</keyword>
<name>A0A518VC40_BRELA</name>
<keyword evidence="4" id="KW-1185">Reference proteome</keyword>
<proteinExistence type="predicted"/>
<sequence length="768" mass="87083">MWKWMVAIALAFMGFQAPVAYAADRIEIKTKVPFAEVTSQDNLIRVYADITNNGDAVTGELRFTIEELYGSKRKLPYLKEITMQKGETKHVFFDLPSEDILDNGSRLRLGFYQGDQLLAKVTPSYQVREKQSDQVSVVVLDQHENSMQFLNQVKQESDIDDQNKEFTKELTWNSMLVSNIIPEELPTETHVLSNINMLVIGDISKNSLSSKQMEGIKEWVYAGGNLLVSAATPSEILESFKEWMPALIKQPGVTKDLSPFTEMGKKSVLPVQQIEVYNKSLPLFSTQKVGLGTLFFANYDVNAQPLASWEFNRQLWSKLVSQYELNSQVRFPYLNRNPAFYNLANHIPDVHVPSASLLFLVWIGYVLLIGPILYVLLKRRDRRDWAWGIIPVSALLVSVGALSFGKNLIAPNDKIYTVNQIISIKPDLAILKSDATVLKRSGGDIRLDSKDGLIVPGNLMKYTQKKDRDNLAYTIRQNDQGQFQTTINQIPYMTQKPINGGGLVKDVGEIQADLLFEQEHIKGTITNKSVFDYQELYLTMGERRMELGSLAKGETKQINEEVKPFYKQDFSFEEKAYPTQNERQKALLYNDSLQGMSSVSGLNLVGVSESPYKVFTTSEQGFIQNYLTFVQQPILLKHAQTNHITYPYGTLRVRILSTEGKVVREDNETVTMFKGKVTYGVQIPSNVELTNVLAPLDNLAYQSVKKAVYHATSREWKILDSNSSLQLKTNPQEYVNNEGFVLIRFIYEGDSPVSIPQPVFQLEGKEKR</sequence>
<dbReference type="Proteomes" id="UP000319432">
    <property type="component" value="Chromosome"/>
</dbReference>
<dbReference type="Gene3D" id="3.40.50.880">
    <property type="match status" value="1"/>
</dbReference>
<keyword evidence="1" id="KW-0472">Membrane</keyword>
<gene>
    <name evidence="3" type="ORF">EEL30_21145</name>
</gene>
<evidence type="ECO:0000313" key="4">
    <source>
        <dbReference type="Proteomes" id="UP000319432"/>
    </source>
</evidence>
<protein>
    <submittedName>
        <fullName evidence="3">Uncharacterized protein</fullName>
    </submittedName>
</protein>
<keyword evidence="1" id="KW-1133">Transmembrane helix</keyword>